<gene>
    <name evidence="2" type="ordered locus">Cd36_07380</name>
    <name evidence="3" type="ORF">CD36_07380</name>
</gene>
<keyword evidence="4" id="KW-1185">Reference proteome</keyword>
<dbReference type="KEGG" id="cdu:CD36_07380"/>
<dbReference type="VEuPathDB" id="FungiDB:CD36_07380"/>
<reference evidence="3 4" key="1">
    <citation type="journal article" date="2009" name="Genome Res.">
        <title>Comparative genomics of the fungal pathogens Candida dubliniensis and Candida albicans.</title>
        <authorList>
            <person name="Jackson A.P."/>
            <person name="Gamble J.A."/>
            <person name="Yeomans T."/>
            <person name="Moran G.P."/>
            <person name="Saunders D."/>
            <person name="Harris D."/>
            <person name="Aslett M."/>
            <person name="Barrell J.F."/>
            <person name="Butler G."/>
            <person name="Citiulo F."/>
            <person name="Coleman D.C."/>
            <person name="de Groot P.W.J."/>
            <person name="Goodwin T.J."/>
            <person name="Quail M.A."/>
            <person name="McQuillan J."/>
            <person name="Munro C.A."/>
            <person name="Pain A."/>
            <person name="Poulter R.T."/>
            <person name="Rajandream M.A."/>
            <person name="Renauld H."/>
            <person name="Spiering M.J."/>
            <person name="Tivey A."/>
            <person name="Gow N.A.R."/>
            <person name="Barrell B."/>
            <person name="Sullivan D.J."/>
            <person name="Berriman M."/>
        </authorList>
    </citation>
    <scope>NUCLEOTIDE SEQUENCE [LARGE SCALE GENOMIC DNA]</scope>
    <source>
        <strain evidence="4">CD36 / ATCC MYA-646 / CBS 7987 / NCPF 3949 / NRRL Y-17841</strain>
    </source>
</reference>
<dbReference type="GeneID" id="8044931"/>
<dbReference type="OrthoDB" id="10397806at2759"/>
<dbReference type="HOGENOM" id="CLU_653796_0_0_1"/>
<protein>
    <submittedName>
        <fullName evidence="3">Uncharacterized protein</fullName>
    </submittedName>
</protein>
<dbReference type="RefSeq" id="XP_002417388.1">
    <property type="nucleotide sequence ID" value="XM_002417343.1"/>
</dbReference>
<evidence type="ECO:0000256" key="1">
    <source>
        <dbReference type="SAM" id="MobiDB-lite"/>
    </source>
</evidence>
<dbReference type="EMBL" id="FM992688">
    <property type="protein sequence ID" value="CAX45039.1"/>
    <property type="molecule type" value="Genomic_DNA"/>
</dbReference>
<dbReference type="AlphaFoldDB" id="B9W8G7"/>
<accession>B9W8G7</accession>
<feature type="compositionally biased region" description="Acidic residues" evidence="1">
    <location>
        <begin position="262"/>
        <end position="272"/>
    </location>
</feature>
<organism evidence="3 4">
    <name type="scientific">Candida dubliniensis (strain CD36 / ATCC MYA-646 / CBS 7987 / NCPF 3949 / NRRL Y-17841)</name>
    <name type="common">Yeast</name>
    <dbReference type="NCBI Taxonomy" id="573826"/>
    <lineage>
        <taxon>Eukaryota</taxon>
        <taxon>Fungi</taxon>
        <taxon>Dikarya</taxon>
        <taxon>Ascomycota</taxon>
        <taxon>Saccharomycotina</taxon>
        <taxon>Pichiomycetes</taxon>
        <taxon>Debaryomycetaceae</taxon>
        <taxon>Candida/Lodderomyces clade</taxon>
        <taxon>Candida</taxon>
    </lineage>
</organism>
<evidence type="ECO:0000313" key="3">
    <source>
        <dbReference type="EMBL" id="CAX45039.1"/>
    </source>
</evidence>
<evidence type="ECO:0000313" key="2">
    <source>
        <dbReference type="CGD" id="CAL0000160734"/>
    </source>
</evidence>
<sequence length="392" mass="44974">MPSVRFKLIQKGSNVVNDEEKTLISIFKEAMESPELFQFKDYSEATPSKDVDFIVGFIKKKEYKKWFKSINLEYRWLTKRRIYSSSNKEEVSLKKMKKPSYLEEYYFDCNSSGTYNLKSQQRPESRYKNSRGASSIKTACSSKVYVKKPKSMSKFYLIGIIPRHNHPPINRGSLGIIAKEWLGAEVEMGYSKTQIKENLKVLQEQNGDSPNIKPLSQIHDYHIEYRIQQFANNHNGLNKVASINSDSEDIDCSFVAVYGSSEDSDSSDNEIGENEKSANNQINSTRFNAEQSTQCVNNSTLITSSSWNPHSLQSSCFGKSLGELTREEKIGESVYLLNKIHCWFDTIVRWSPEKIDESIAYMKGLECYMSSLATGVQYPVYVDEHGRTMYKI</sequence>
<dbReference type="CGD" id="CAL0000160734">
    <property type="gene designation" value="Cd36_07380"/>
</dbReference>
<feature type="region of interest" description="Disordered" evidence="1">
    <location>
        <begin position="261"/>
        <end position="280"/>
    </location>
</feature>
<evidence type="ECO:0000313" key="4">
    <source>
        <dbReference type="Proteomes" id="UP000002605"/>
    </source>
</evidence>
<name>B9W8G7_CANDC</name>
<dbReference type="Proteomes" id="UP000002605">
    <property type="component" value="Chromosome 1"/>
</dbReference>
<proteinExistence type="predicted"/>